<feature type="compositionally biased region" description="Polar residues" evidence="1">
    <location>
        <begin position="553"/>
        <end position="562"/>
    </location>
</feature>
<feature type="compositionally biased region" description="Polar residues" evidence="1">
    <location>
        <begin position="295"/>
        <end position="305"/>
    </location>
</feature>
<dbReference type="Pfam" id="PF07744">
    <property type="entry name" value="SPOC"/>
    <property type="match status" value="1"/>
</dbReference>
<keyword evidence="3" id="KW-0251">Elongation factor</keyword>
<accession>A0A2P5G204</accession>
<dbReference type="Pfam" id="PF07500">
    <property type="entry name" value="TFIIS_M"/>
    <property type="match status" value="1"/>
</dbReference>
<dbReference type="InterPro" id="IPR012921">
    <property type="entry name" value="SPOC_C"/>
</dbReference>
<evidence type="ECO:0000313" key="3">
    <source>
        <dbReference type="EMBL" id="POO04094.1"/>
    </source>
</evidence>
<dbReference type="PANTHER" id="PTHR11477:SF20">
    <property type="entry name" value="SPOC DOMAIN _ TRANSCRIPTION ELONGATION FACTOR S-II PROTEIN"/>
    <property type="match status" value="1"/>
</dbReference>
<dbReference type="InParanoid" id="A0A2P5G204"/>
<dbReference type="GO" id="GO:0006351">
    <property type="term" value="P:DNA-templated transcription"/>
    <property type="evidence" value="ECO:0007669"/>
    <property type="project" value="InterPro"/>
</dbReference>
<feature type="compositionally biased region" description="Polar residues" evidence="1">
    <location>
        <begin position="212"/>
        <end position="224"/>
    </location>
</feature>
<dbReference type="Proteomes" id="UP000237000">
    <property type="component" value="Unassembled WGS sequence"/>
</dbReference>
<dbReference type="Gene3D" id="1.10.472.30">
    <property type="entry name" value="Transcription elongation factor S-II, central domain"/>
    <property type="match status" value="1"/>
</dbReference>
<feature type="domain" description="TFIIS central" evidence="2">
    <location>
        <begin position="400"/>
        <end position="524"/>
    </location>
</feature>
<feature type="compositionally biased region" description="Basic and acidic residues" evidence="1">
    <location>
        <begin position="676"/>
        <end position="706"/>
    </location>
</feature>
<dbReference type="OrthoDB" id="1884872at2759"/>
<feature type="compositionally biased region" description="Polar residues" evidence="1">
    <location>
        <begin position="922"/>
        <end position="931"/>
    </location>
</feature>
<dbReference type="PROSITE" id="PS51321">
    <property type="entry name" value="TFIIS_CENTRAL"/>
    <property type="match status" value="1"/>
</dbReference>
<feature type="compositionally biased region" description="Basic and acidic residues" evidence="1">
    <location>
        <begin position="564"/>
        <end position="579"/>
    </location>
</feature>
<name>A0A2P5G204_TREOI</name>
<feature type="compositionally biased region" description="Polar residues" evidence="1">
    <location>
        <begin position="46"/>
        <end position="63"/>
    </location>
</feature>
<sequence>MATEEGNEQGSKSQTLSLYLSPTAIALFDSDCISSGSSIGTGQGNKTGNFSRQFPVSSTQGSQLEPILNKMDSSISEMPMGVVGSVGYISSLPVLQQFPVSNRQTTPISDNPLPQELQSVEMQMGQIEAIANNGLQSERFVTPNNQVGQMGSMLNMEQMSAPFKRKASMESISLYPTSELLSTPNKRMAQMQHRPWLQQISAPNRRAMQLDSMPNSPGSQSSPAPNKKMVKMDSFSNKSGSQRTSSQRNQSARMQPPPKVSTESSDSESVRSKMREQLVAALTLVTQQEDKPSHMENNSPGQGNHQPADPVDPVTKGSNETLPSVEKLSEQKKVNEQGESQKILANVQNGDLTLAPICDGREFQSNNVLSYDDVSFSDNFFVKDELLQGNGLSWVLDSEIEIAERKKMQNAEKQELGHEEVTGDMLEQAYQSPQNLALKIEAELFKLFGGVNKKYKEKGRSLLFNLKDRNNPELRERVMRGEISPERLCSMTAEELASKELSEWRMAKAEELAQMVVLPDSDVDIRRLVRKTHKGEFQVEVEQDDSLPVDISGGSSTVSQSRPKSKEMGAPDSKSDGDKAKLNALGEHGNLVDQGTSCTFTIPSNEGTDLMQGLMVDDGLKDAEFLPPIVSLDEFMESLDSEPPFEILPLDSETRTPVSEKDDSEAGSGSKSLDLSPKDDVDASSEKRHDNSDATHTKMNMDEKPVDGLVDLKSNDHYAVMKPRESLLDVKSSDSPLKTETSLLSTSEGEHVWGGSLQLNISTTAIVTGVFKSGEKTSAKEWPGFLEIKGRVRLEAFEKFLQELPLSRSRAVMVVHFVLKERSSENESALREVADSYTLDERVGFAEPASGVELYLCPPHNKTLELLGKIIQKEHTEALNAIDNGLIGVIVWRKLSSTSPKSSSHHKHSSKKQHFTSRRQQDSTLNSSTPKQAFPRGVPPTNSRPSPDDDEDDVPPGFGPPAARGHTRGDEDDLPEFNFSGGSNPPMSHFSAQKPSRGPGMAPYRPTSHTSRPVEQVRELIHKYGQNNTSPFPGNWKDKRVSGVAVQPWNDDDDDIPEWQPQAPTQQGHNFQPSMLRPHILNQQHPGLLSQQPAHQAMLPMQSLQPPMNAAMSGSENSALWQQQQQQQQGTWWVPPAQGNGLQPSNISCQPDVGQLYGASGRGTVGQPGMAWRQNAPKSRGF</sequence>
<dbReference type="SMART" id="SM00510">
    <property type="entry name" value="TFS2M"/>
    <property type="match status" value="1"/>
</dbReference>
<dbReference type="AlphaFoldDB" id="A0A2P5G204"/>
<proteinExistence type="predicted"/>
<keyword evidence="3" id="KW-0648">Protein biosynthesis</keyword>
<dbReference type="EMBL" id="JXTC01000001">
    <property type="protein sequence ID" value="POO04094.1"/>
    <property type="molecule type" value="Genomic_DNA"/>
</dbReference>
<evidence type="ECO:0000256" key="1">
    <source>
        <dbReference type="SAM" id="MobiDB-lite"/>
    </source>
</evidence>
<feature type="region of interest" description="Disordered" evidence="1">
    <location>
        <begin position="642"/>
        <end position="708"/>
    </location>
</feature>
<dbReference type="PANTHER" id="PTHR11477">
    <property type="entry name" value="TRANSCRIPTION FACTOR S-II ZINC FINGER DOMAIN-CONTAINING PROTEIN"/>
    <property type="match status" value="1"/>
</dbReference>
<feature type="compositionally biased region" description="Basic and acidic residues" evidence="1">
    <location>
        <begin position="327"/>
        <end position="336"/>
    </location>
</feature>
<feature type="region of interest" description="Disordered" evidence="1">
    <location>
        <begin position="286"/>
        <end position="337"/>
    </location>
</feature>
<feature type="region of interest" description="Disordered" evidence="1">
    <location>
        <begin position="1125"/>
        <end position="1182"/>
    </location>
</feature>
<dbReference type="CDD" id="cd21538">
    <property type="entry name" value="SPOC_TFIIS"/>
    <property type="match status" value="1"/>
</dbReference>
<feature type="compositionally biased region" description="Polar residues" evidence="1">
    <location>
        <begin position="1140"/>
        <end position="1149"/>
    </location>
</feature>
<dbReference type="GO" id="GO:0005634">
    <property type="term" value="C:nucleus"/>
    <property type="evidence" value="ECO:0007669"/>
    <property type="project" value="TreeGrafter"/>
</dbReference>
<dbReference type="InterPro" id="IPR036575">
    <property type="entry name" value="TFIIS_cen_dom_sf"/>
</dbReference>
<feature type="compositionally biased region" description="Basic residues" evidence="1">
    <location>
        <begin position="903"/>
        <end position="917"/>
    </location>
</feature>
<dbReference type="GO" id="GO:0003746">
    <property type="term" value="F:translation elongation factor activity"/>
    <property type="evidence" value="ECO:0007669"/>
    <property type="project" value="UniProtKB-KW"/>
</dbReference>
<protein>
    <submittedName>
        <fullName evidence="3">Transcription elongation factor</fullName>
    </submittedName>
</protein>
<evidence type="ECO:0000313" key="4">
    <source>
        <dbReference type="Proteomes" id="UP000237000"/>
    </source>
</evidence>
<dbReference type="STRING" id="63057.A0A2P5G204"/>
<organism evidence="3 4">
    <name type="scientific">Trema orientale</name>
    <name type="common">Charcoal tree</name>
    <name type="synonym">Celtis orientalis</name>
    <dbReference type="NCBI Taxonomy" id="63057"/>
    <lineage>
        <taxon>Eukaryota</taxon>
        <taxon>Viridiplantae</taxon>
        <taxon>Streptophyta</taxon>
        <taxon>Embryophyta</taxon>
        <taxon>Tracheophyta</taxon>
        <taxon>Spermatophyta</taxon>
        <taxon>Magnoliopsida</taxon>
        <taxon>eudicotyledons</taxon>
        <taxon>Gunneridae</taxon>
        <taxon>Pentapetalae</taxon>
        <taxon>rosids</taxon>
        <taxon>fabids</taxon>
        <taxon>Rosales</taxon>
        <taxon>Cannabaceae</taxon>
        <taxon>Trema</taxon>
    </lineage>
</organism>
<dbReference type="SUPFAM" id="SSF46942">
    <property type="entry name" value="Elongation factor TFIIS domain 2"/>
    <property type="match status" value="1"/>
</dbReference>
<feature type="compositionally biased region" description="Polar residues" evidence="1">
    <location>
        <begin position="234"/>
        <end position="253"/>
    </location>
</feature>
<feature type="region of interest" description="Disordered" evidence="1">
    <location>
        <begin position="208"/>
        <end position="272"/>
    </location>
</feature>
<dbReference type="FunCoup" id="A0A2P5G204">
    <property type="interactions" value="1527"/>
</dbReference>
<comment type="caution">
    <text evidence="3">The sequence shown here is derived from an EMBL/GenBank/DDBJ whole genome shotgun (WGS) entry which is preliminary data.</text>
</comment>
<feature type="region of interest" description="Disordered" evidence="1">
    <location>
        <begin position="42"/>
        <end position="63"/>
    </location>
</feature>
<keyword evidence="4" id="KW-1185">Reference proteome</keyword>
<gene>
    <name evidence="3" type="ORF">TorRG33x02_003980</name>
</gene>
<evidence type="ECO:0000259" key="2">
    <source>
        <dbReference type="PROSITE" id="PS51321"/>
    </source>
</evidence>
<feature type="region of interest" description="Disordered" evidence="1">
    <location>
        <begin position="544"/>
        <end position="579"/>
    </location>
</feature>
<reference evidence="4" key="1">
    <citation type="submission" date="2016-06" db="EMBL/GenBank/DDBJ databases">
        <title>Parallel loss of symbiosis genes in relatives of nitrogen-fixing non-legume Parasponia.</title>
        <authorList>
            <person name="Van Velzen R."/>
            <person name="Holmer R."/>
            <person name="Bu F."/>
            <person name="Rutten L."/>
            <person name="Van Zeijl A."/>
            <person name="Liu W."/>
            <person name="Santuari L."/>
            <person name="Cao Q."/>
            <person name="Sharma T."/>
            <person name="Shen D."/>
            <person name="Roswanjaya Y."/>
            <person name="Wardhani T."/>
            <person name="Kalhor M.S."/>
            <person name="Jansen J."/>
            <person name="Van den Hoogen J."/>
            <person name="Gungor B."/>
            <person name="Hartog M."/>
            <person name="Hontelez J."/>
            <person name="Verver J."/>
            <person name="Yang W.-C."/>
            <person name="Schijlen E."/>
            <person name="Repin R."/>
            <person name="Schilthuizen M."/>
            <person name="Schranz E."/>
            <person name="Heidstra R."/>
            <person name="Miyata K."/>
            <person name="Fedorova E."/>
            <person name="Kohlen W."/>
            <person name="Bisseling T."/>
            <person name="Smit S."/>
            <person name="Geurts R."/>
        </authorList>
    </citation>
    <scope>NUCLEOTIDE SEQUENCE [LARGE SCALE GENOMIC DNA]</scope>
    <source>
        <strain evidence="4">cv. RG33-2</strain>
    </source>
</reference>
<feature type="compositionally biased region" description="Basic and acidic residues" evidence="1">
    <location>
        <begin position="652"/>
        <end position="661"/>
    </location>
</feature>
<feature type="region of interest" description="Disordered" evidence="1">
    <location>
        <begin position="1046"/>
        <end position="1067"/>
    </location>
</feature>
<dbReference type="InterPro" id="IPR003618">
    <property type="entry name" value="TFIIS_cen_dom"/>
</dbReference>
<feature type="region of interest" description="Disordered" evidence="1">
    <location>
        <begin position="898"/>
        <end position="1014"/>
    </location>
</feature>
<feature type="compositionally biased region" description="Polar residues" evidence="1">
    <location>
        <begin position="980"/>
        <end position="994"/>
    </location>
</feature>